<comment type="caution">
    <text evidence="1">The sequence shown here is derived from an EMBL/GenBank/DDBJ whole genome shotgun (WGS) entry which is preliminary data.</text>
</comment>
<protein>
    <submittedName>
        <fullName evidence="1">Uncharacterized protein</fullName>
    </submittedName>
</protein>
<sequence>MAYQEIFSNSSTLSIGYKDLKTKFSKLSKEDLSKVNTSKVNKQLQKEVINLRHSLAKFVNGYENLQKFGHLSCDCIDHPKGLSKLSRTNKKGLNRIWIHKNMIIPIVDLLDSKKKTNHGT</sequence>
<feature type="non-terminal residue" evidence="1">
    <location>
        <position position="1"/>
    </location>
</feature>
<dbReference type="EMBL" id="QJKJ01007631">
    <property type="protein sequence ID" value="RDX82489.1"/>
    <property type="molecule type" value="Genomic_DNA"/>
</dbReference>
<dbReference type="AlphaFoldDB" id="A0A371FVZ3"/>
<name>A0A371FVZ3_MUCPR</name>
<dbReference type="Proteomes" id="UP000257109">
    <property type="component" value="Unassembled WGS sequence"/>
</dbReference>
<proteinExistence type="predicted"/>
<evidence type="ECO:0000313" key="2">
    <source>
        <dbReference type="Proteomes" id="UP000257109"/>
    </source>
</evidence>
<keyword evidence="2" id="KW-1185">Reference proteome</keyword>
<accession>A0A371FVZ3</accession>
<reference evidence="1" key="1">
    <citation type="submission" date="2018-05" db="EMBL/GenBank/DDBJ databases">
        <title>Draft genome of Mucuna pruriens seed.</title>
        <authorList>
            <person name="Nnadi N.E."/>
            <person name="Vos R."/>
            <person name="Hasami M.H."/>
            <person name="Devisetty U.K."/>
            <person name="Aguiy J.C."/>
        </authorList>
    </citation>
    <scope>NUCLEOTIDE SEQUENCE [LARGE SCALE GENOMIC DNA]</scope>
    <source>
        <strain evidence="1">JCA_2017</strain>
    </source>
</reference>
<organism evidence="1 2">
    <name type="scientific">Mucuna pruriens</name>
    <name type="common">Velvet bean</name>
    <name type="synonym">Dolichos pruriens</name>
    <dbReference type="NCBI Taxonomy" id="157652"/>
    <lineage>
        <taxon>Eukaryota</taxon>
        <taxon>Viridiplantae</taxon>
        <taxon>Streptophyta</taxon>
        <taxon>Embryophyta</taxon>
        <taxon>Tracheophyta</taxon>
        <taxon>Spermatophyta</taxon>
        <taxon>Magnoliopsida</taxon>
        <taxon>eudicotyledons</taxon>
        <taxon>Gunneridae</taxon>
        <taxon>Pentapetalae</taxon>
        <taxon>rosids</taxon>
        <taxon>fabids</taxon>
        <taxon>Fabales</taxon>
        <taxon>Fabaceae</taxon>
        <taxon>Papilionoideae</taxon>
        <taxon>50 kb inversion clade</taxon>
        <taxon>NPAAA clade</taxon>
        <taxon>indigoferoid/millettioid clade</taxon>
        <taxon>Phaseoleae</taxon>
        <taxon>Mucuna</taxon>
    </lineage>
</organism>
<evidence type="ECO:0000313" key="1">
    <source>
        <dbReference type="EMBL" id="RDX82489.1"/>
    </source>
</evidence>
<gene>
    <name evidence="1" type="ORF">CR513_36728</name>
</gene>